<proteinExistence type="predicted"/>
<dbReference type="Proteomes" id="UP001597059">
    <property type="component" value="Unassembled WGS sequence"/>
</dbReference>
<accession>A0ABW4B4E7</accession>
<sequence length="106" mass="11971">MPNALKDIESSDIDVLALVPYLEKAIAEKDIESLQKIDLGLRKMIQSGEVSQQKVASQADEYRHLYELIRQSEAVVKSERAALKKEQSHLMKKRKGSKGYSEIGKL</sequence>
<reference evidence="3" key="1">
    <citation type="journal article" date="2019" name="Int. J. Syst. Evol. Microbiol.">
        <title>The Global Catalogue of Microorganisms (GCM) 10K type strain sequencing project: providing services to taxonomists for standard genome sequencing and annotation.</title>
        <authorList>
            <consortium name="The Broad Institute Genomics Platform"/>
            <consortium name="The Broad Institute Genome Sequencing Center for Infectious Disease"/>
            <person name="Wu L."/>
            <person name="Ma J."/>
        </authorList>
    </citation>
    <scope>NUCLEOTIDE SEQUENCE [LARGE SCALE GENOMIC DNA]</scope>
    <source>
        <strain evidence="3">JCM 30774</strain>
    </source>
</reference>
<feature type="region of interest" description="Disordered" evidence="1">
    <location>
        <begin position="86"/>
        <end position="106"/>
    </location>
</feature>
<dbReference type="EMBL" id="JBHTMN010000014">
    <property type="protein sequence ID" value="MFD1384408.1"/>
    <property type="molecule type" value="Genomic_DNA"/>
</dbReference>
<dbReference type="RefSeq" id="WP_377368592.1">
    <property type="nucleotide sequence ID" value="NZ_JBHTMN010000014.1"/>
</dbReference>
<evidence type="ECO:0000313" key="2">
    <source>
        <dbReference type="EMBL" id="MFD1384408.1"/>
    </source>
</evidence>
<name>A0ABW4B4E7_9GAMM</name>
<evidence type="ECO:0000313" key="3">
    <source>
        <dbReference type="Proteomes" id="UP001597059"/>
    </source>
</evidence>
<keyword evidence="3" id="KW-1185">Reference proteome</keyword>
<comment type="caution">
    <text evidence="2">The sequence shown here is derived from an EMBL/GenBank/DDBJ whole genome shotgun (WGS) entry which is preliminary data.</text>
</comment>
<gene>
    <name evidence="2" type="ORF">ACFQ45_13595</name>
</gene>
<protein>
    <submittedName>
        <fullName evidence="2">Uncharacterized protein</fullName>
    </submittedName>
</protein>
<evidence type="ECO:0000256" key="1">
    <source>
        <dbReference type="SAM" id="MobiDB-lite"/>
    </source>
</evidence>
<organism evidence="2 3">
    <name type="scientific">Rhodanobacter aciditrophus</name>
    <dbReference type="NCBI Taxonomy" id="1623218"/>
    <lineage>
        <taxon>Bacteria</taxon>
        <taxon>Pseudomonadati</taxon>
        <taxon>Pseudomonadota</taxon>
        <taxon>Gammaproteobacteria</taxon>
        <taxon>Lysobacterales</taxon>
        <taxon>Rhodanobacteraceae</taxon>
        <taxon>Rhodanobacter</taxon>
    </lineage>
</organism>